<comment type="subcellular location">
    <subcellularLocation>
        <location evidence="1">Cell membrane</location>
        <topology evidence="1">Multi-pass membrane protein</topology>
    </subcellularLocation>
</comment>
<dbReference type="Pfam" id="PF02687">
    <property type="entry name" value="FtsX"/>
    <property type="match status" value="2"/>
</dbReference>
<dbReference type="InterPro" id="IPR003838">
    <property type="entry name" value="ABC3_permease_C"/>
</dbReference>
<name>A0ABY4YMY0_9MICO</name>
<organism evidence="10 11">
    <name type="scientific">Ornithinimicrobium cryptoxanthini</name>
    <dbReference type="NCBI Taxonomy" id="2934161"/>
    <lineage>
        <taxon>Bacteria</taxon>
        <taxon>Bacillati</taxon>
        <taxon>Actinomycetota</taxon>
        <taxon>Actinomycetes</taxon>
        <taxon>Micrococcales</taxon>
        <taxon>Ornithinimicrobiaceae</taxon>
        <taxon>Ornithinimicrobium</taxon>
    </lineage>
</organism>
<dbReference type="EMBL" id="CP099490">
    <property type="protein sequence ID" value="USQ78083.1"/>
    <property type="molecule type" value="Genomic_DNA"/>
</dbReference>
<feature type="transmembrane region" description="Helical" evidence="7">
    <location>
        <begin position="269"/>
        <end position="294"/>
    </location>
</feature>
<feature type="transmembrane region" description="Helical" evidence="7">
    <location>
        <begin position="712"/>
        <end position="740"/>
    </location>
</feature>
<feature type="transmembrane region" description="Helical" evidence="7">
    <location>
        <begin position="487"/>
        <end position="507"/>
    </location>
</feature>
<evidence type="ECO:0000256" key="2">
    <source>
        <dbReference type="ARBA" id="ARBA00022475"/>
    </source>
</evidence>
<evidence type="ECO:0000259" key="8">
    <source>
        <dbReference type="Pfam" id="PF02687"/>
    </source>
</evidence>
<dbReference type="RefSeq" id="WP_252624188.1">
    <property type="nucleotide sequence ID" value="NZ_CP099490.1"/>
</dbReference>
<keyword evidence="5 7" id="KW-0472">Membrane</keyword>
<keyword evidence="11" id="KW-1185">Reference proteome</keyword>
<sequence>MLRVSLRNLLSHKLRLLLTVAAVTIGVAFVSGTFVLSDTMNKAFDELFSGIRGNTDVVVRSASAYDEPAFQGEARPLDQGLVDTVAAVPGVAVAEGSVTGFALILDKDGAPIQPGGAPTLGTSVSASTDLTGAFTYRDGRPPQGLGEVTIDARSAEGAGYDLGDEVDIVLADGGAQTFTLVAVTGFGDSDSLAGATLAGFDLPTAQQVLGKSGQVDEIAVLAESDVRPEDLRSSIADVLPPGTEALSGAEVAGEQATAMQDGLAVFSQVLLVFAAVALLVGSFVIWNTFNVLVAQRRREIALLRAVGATRRQVLSGILLESEAIGLLASALGILAGMGLAIGIRQLLVLIGIEVPTTAVALEPRTVIAALAVGVGVTTLAAAVPGWAATRIAPIEALRDSTPTTDGIRLRRRIAGPLVLGAGVLGLVASAVVGDEMMLTALASLTAFVGLVLAGPSLAQGTARIAGHGRRGGSWRMAARNIARAPRRAAATALALTIGVTVVAAVTVTATSMGESVQEVVAGSNRADFILTRTGAGISPAAAATLRDLEALDAVVALKYAGAQVEGTRSVVAALDPSDLELVMDVGDPVGVIDLSPGAVVMGTREAASHGVEVGDTVTVTFPETGEVTLTLTAIVGEGPTTLIGSAHWVSLEDFAANVTSTLDGSVLVSAAPGADLVATEQLIGQRLADHPNVVVNDPAELVASNQASVDQLLGVVTALLLLAVVIAVLGIVNTLVLSVLERTRELGLMRAVGATRRQVRAIVRRESVLMAMLGAVTGIALGTLVGVAISRSLGDEGITQVSVPVAQLAGYLLVAAAVGIIAAIAPARRASKVDVLRAVVQE</sequence>
<evidence type="ECO:0000256" key="6">
    <source>
        <dbReference type="ARBA" id="ARBA00038076"/>
    </source>
</evidence>
<feature type="transmembrane region" description="Helical" evidence="7">
    <location>
        <begin position="767"/>
        <end position="789"/>
    </location>
</feature>
<feature type="transmembrane region" description="Helical" evidence="7">
    <location>
        <begin position="324"/>
        <end position="347"/>
    </location>
</feature>
<keyword evidence="3 7" id="KW-0812">Transmembrane</keyword>
<accession>A0ABY4YMY0</accession>
<evidence type="ECO:0000256" key="1">
    <source>
        <dbReference type="ARBA" id="ARBA00004651"/>
    </source>
</evidence>
<dbReference type="Proteomes" id="UP001056535">
    <property type="component" value="Chromosome"/>
</dbReference>
<dbReference type="InterPro" id="IPR050250">
    <property type="entry name" value="Macrolide_Exporter_MacB"/>
</dbReference>
<evidence type="ECO:0000256" key="4">
    <source>
        <dbReference type="ARBA" id="ARBA00022989"/>
    </source>
</evidence>
<gene>
    <name evidence="10" type="ORF">NF557_13595</name>
</gene>
<feature type="transmembrane region" description="Helical" evidence="7">
    <location>
        <begin position="444"/>
        <end position="466"/>
    </location>
</feature>
<dbReference type="PANTHER" id="PTHR30572:SF4">
    <property type="entry name" value="ABC TRANSPORTER PERMEASE YTRF"/>
    <property type="match status" value="1"/>
</dbReference>
<dbReference type="PANTHER" id="PTHR30572">
    <property type="entry name" value="MEMBRANE COMPONENT OF TRANSPORTER-RELATED"/>
    <property type="match status" value="1"/>
</dbReference>
<evidence type="ECO:0000259" key="9">
    <source>
        <dbReference type="Pfam" id="PF12704"/>
    </source>
</evidence>
<feature type="transmembrane region" description="Helical" evidence="7">
    <location>
        <begin position="809"/>
        <end position="827"/>
    </location>
</feature>
<keyword evidence="4 7" id="KW-1133">Transmembrane helix</keyword>
<dbReference type="InterPro" id="IPR025857">
    <property type="entry name" value="MacB_PCD"/>
</dbReference>
<keyword evidence="2" id="KW-1003">Cell membrane</keyword>
<proteinExistence type="inferred from homology"/>
<feature type="domain" description="MacB-like periplasmic core" evidence="9">
    <location>
        <begin position="17"/>
        <end position="237"/>
    </location>
</feature>
<evidence type="ECO:0000256" key="3">
    <source>
        <dbReference type="ARBA" id="ARBA00022692"/>
    </source>
</evidence>
<evidence type="ECO:0000256" key="7">
    <source>
        <dbReference type="SAM" id="Phobius"/>
    </source>
</evidence>
<comment type="similarity">
    <text evidence="6">Belongs to the ABC-4 integral membrane protein family.</text>
</comment>
<protein>
    <submittedName>
        <fullName evidence="10">ABC transporter permease</fullName>
    </submittedName>
</protein>
<feature type="domain" description="ABC3 transporter permease C-terminal" evidence="8">
    <location>
        <begin position="272"/>
        <end position="393"/>
    </location>
</feature>
<evidence type="ECO:0000256" key="5">
    <source>
        <dbReference type="ARBA" id="ARBA00023136"/>
    </source>
</evidence>
<evidence type="ECO:0000313" key="10">
    <source>
        <dbReference type="EMBL" id="USQ78083.1"/>
    </source>
</evidence>
<evidence type="ECO:0000313" key="11">
    <source>
        <dbReference type="Proteomes" id="UP001056535"/>
    </source>
</evidence>
<feature type="transmembrane region" description="Helical" evidence="7">
    <location>
        <begin position="413"/>
        <end position="432"/>
    </location>
</feature>
<dbReference type="Pfam" id="PF12704">
    <property type="entry name" value="MacB_PCD"/>
    <property type="match status" value="1"/>
</dbReference>
<feature type="transmembrane region" description="Helical" evidence="7">
    <location>
        <begin position="367"/>
        <end position="392"/>
    </location>
</feature>
<reference evidence="10" key="1">
    <citation type="submission" date="2022-06" db="EMBL/GenBank/DDBJ databases">
        <title>Ornithinimicrobium JY.X270.</title>
        <authorList>
            <person name="Huang Y."/>
        </authorList>
    </citation>
    <scope>NUCLEOTIDE SEQUENCE</scope>
    <source>
        <strain evidence="10">JY.X270</strain>
    </source>
</reference>
<feature type="domain" description="ABC3 transporter permease C-terminal" evidence="8">
    <location>
        <begin position="719"/>
        <end position="833"/>
    </location>
</feature>